<dbReference type="AlphaFoldDB" id="A0A1I3XLD6"/>
<dbReference type="Gene3D" id="3.10.50.30">
    <property type="entry name" value="Transcription elongation factor, GreA/GreB, C-terminal domain"/>
    <property type="match status" value="1"/>
</dbReference>
<dbReference type="InterPro" id="IPR036953">
    <property type="entry name" value="GreA/GreB_C_sf"/>
</dbReference>
<reference evidence="1 2" key="1">
    <citation type="submission" date="2016-10" db="EMBL/GenBank/DDBJ databases">
        <authorList>
            <person name="Varghese N."/>
            <person name="Submissions S."/>
        </authorList>
    </citation>
    <scope>NUCLEOTIDE SEQUENCE [LARGE SCALE GENOMIC DNA]</scope>
    <source>
        <strain evidence="1 2">DSM 21822</strain>
    </source>
</reference>
<name>A0A1I3XLD6_9HYPH</name>
<dbReference type="Proteomes" id="UP000323300">
    <property type="component" value="Unassembled WGS sequence"/>
</dbReference>
<evidence type="ECO:0000313" key="1">
    <source>
        <dbReference type="EMBL" id="SFK20300.1"/>
    </source>
</evidence>
<dbReference type="GO" id="GO:0016301">
    <property type="term" value="F:kinase activity"/>
    <property type="evidence" value="ECO:0007669"/>
    <property type="project" value="UniProtKB-KW"/>
</dbReference>
<dbReference type="GO" id="GO:0003677">
    <property type="term" value="F:DNA binding"/>
    <property type="evidence" value="ECO:0007669"/>
    <property type="project" value="InterPro"/>
</dbReference>
<dbReference type="EMBL" id="FOSL01000003">
    <property type="protein sequence ID" value="SFK20300.1"/>
    <property type="molecule type" value="Genomic_DNA"/>
</dbReference>
<sequence>MLASAACQLTTKDYTILEAILTRQDSRDDPVLPILKRKLSSARVVFRETVHPDVVTLNSRVAFRVDDSPSITRIVVQGEPRGMVGMTLPITVPRGLTLLGMAKGDTALVMRPDGSHETILVEDVLFQPEAAKWPHARSARAAHTGAPFLRLVHSTDTPVPSATIATGIPAGDDDPGPTAA</sequence>
<organism evidence="1 2">
    <name type="scientific">Neomesorhizobium albiziae</name>
    <dbReference type="NCBI Taxonomy" id="335020"/>
    <lineage>
        <taxon>Bacteria</taxon>
        <taxon>Pseudomonadati</taxon>
        <taxon>Pseudomonadota</taxon>
        <taxon>Alphaproteobacteria</taxon>
        <taxon>Hyphomicrobiales</taxon>
        <taxon>Phyllobacteriaceae</taxon>
        <taxon>Neomesorhizobium</taxon>
    </lineage>
</organism>
<keyword evidence="2" id="KW-1185">Reference proteome</keyword>
<evidence type="ECO:0000313" key="2">
    <source>
        <dbReference type="Proteomes" id="UP000323300"/>
    </source>
</evidence>
<dbReference type="OrthoDB" id="7873913at2"/>
<keyword evidence="1" id="KW-0808">Transferase</keyword>
<proteinExistence type="predicted"/>
<keyword evidence="1" id="KW-0418">Kinase</keyword>
<protein>
    <submittedName>
        <fullName evidence="1">Regulator of nucleoside diphosphate kinase</fullName>
    </submittedName>
</protein>
<dbReference type="GO" id="GO:0032784">
    <property type="term" value="P:regulation of DNA-templated transcription elongation"/>
    <property type="evidence" value="ECO:0007669"/>
    <property type="project" value="InterPro"/>
</dbReference>
<dbReference type="SUPFAM" id="SSF54534">
    <property type="entry name" value="FKBP-like"/>
    <property type="match status" value="1"/>
</dbReference>
<dbReference type="RefSeq" id="WP_149759613.1">
    <property type="nucleotide sequence ID" value="NZ_BSPE01000008.1"/>
</dbReference>
<accession>A0A1I3XLD6</accession>
<gene>
    <name evidence="1" type="ORF">SAMN04488498_103339</name>
</gene>